<evidence type="ECO:0000313" key="3">
    <source>
        <dbReference type="Proteomes" id="UP000265520"/>
    </source>
</evidence>
<evidence type="ECO:0000313" key="2">
    <source>
        <dbReference type="EMBL" id="MCI74572.1"/>
    </source>
</evidence>
<dbReference type="AlphaFoldDB" id="A0A392UM88"/>
<keyword evidence="3" id="KW-1185">Reference proteome</keyword>
<accession>A0A392UM88</accession>
<comment type="caution">
    <text evidence="2">The sequence shown here is derived from an EMBL/GenBank/DDBJ whole genome shotgun (WGS) entry which is preliminary data.</text>
</comment>
<feature type="non-terminal residue" evidence="2">
    <location>
        <position position="20"/>
    </location>
</feature>
<proteinExistence type="predicted"/>
<organism evidence="2 3">
    <name type="scientific">Trifolium medium</name>
    <dbReference type="NCBI Taxonomy" id="97028"/>
    <lineage>
        <taxon>Eukaryota</taxon>
        <taxon>Viridiplantae</taxon>
        <taxon>Streptophyta</taxon>
        <taxon>Embryophyta</taxon>
        <taxon>Tracheophyta</taxon>
        <taxon>Spermatophyta</taxon>
        <taxon>Magnoliopsida</taxon>
        <taxon>eudicotyledons</taxon>
        <taxon>Gunneridae</taxon>
        <taxon>Pentapetalae</taxon>
        <taxon>rosids</taxon>
        <taxon>fabids</taxon>
        <taxon>Fabales</taxon>
        <taxon>Fabaceae</taxon>
        <taxon>Papilionoideae</taxon>
        <taxon>50 kb inversion clade</taxon>
        <taxon>NPAAA clade</taxon>
        <taxon>Hologalegina</taxon>
        <taxon>IRL clade</taxon>
        <taxon>Trifolieae</taxon>
        <taxon>Trifolium</taxon>
    </lineage>
</organism>
<name>A0A392UM88_9FABA</name>
<reference evidence="2 3" key="1">
    <citation type="journal article" date="2018" name="Front. Plant Sci.">
        <title>Red Clover (Trifolium pratense) and Zigzag Clover (T. medium) - A Picture of Genomic Similarities and Differences.</title>
        <authorList>
            <person name="Dluhosova J."/>
            <person name="Istvanek J."/>
            <person name="Nedelnik J."/>
            <person name="Repkova J."/>
        </authorList>
    </citation>
    <scope>NUCLEOTIDE SEQUENCE [LARGE SCALE GENOMIC DNA]</scope>
    <source>
        <strain evidence="3">cv. 10/8</strain>
        <tissue evidence="2">Leaf</tissue>
    </source>
</reference>
<feature type="region of interest" description="Disordered" evidence="1">
    <location>
        <begin position="1"/>
        <end position="20"/>
    </location>
</feature>
<evidence type="ECO:0000256" key="1">
    <source>
        <dbReference type="SAM" id="MobiDB-lite"/>
    </source>
</evidence>
<sequence>MAKTPSVEPATAHRTVAAGT</sequence>
<dbReference type="Proteomes" id="UP000265520">
    <property type="component" value="Unassembled WGS sequence"/>
</dbReference>
<dbReference type="EMBL" id="LXQA010863658">
    <property type="protein sequence ID" value="MCI74572.1"/>
    <property type="molecule type" value="Genomic_DNA"/>
</dbReference>
<protein>
    <submittedName>
        <fullName evidence="2">Uncharacterized protein</fullName>
    </submittedName>
</protein>